<proteinExistence type="predicted"/>
<evidence type="ECO:0000313" key="4">
    <source>
        <dbReference type="Proteomes" id="UP000290365"/>
    </source>
</evidence>
<protein>
    <recommendedName>
        <fullName evidence="2">Resolvase/invertase-type recombinase catalytic domain-containing protein</fullName>
    </recommendedName>
</protein>
<evidence type="ECO:0000313" key="3">
    <source>
        <dbReference type="EMBL" id="QBD75206.1"/>
    </source>
</evidence>
<gene>
    <name evidence="3" type="ORF">EPA93_04030</name>
</gene>
<dbReference type="InterPro" id="IPR036162">
    <property type="entry name" value="Resolvase-like_N_sf"/>
</dbReference>
<feature type="region of interest" description="Disordered" evidence="1">
    <location>
        <begin position="44"/>
        <end position="64"/>
    </location>
</feature>
<dbReference type="SUPFAM" id="SSF53041">
    <property type="entry name" value="Resolvase-like"/>
    <property type="match status" value="1"/>
</dbReference>
<dbReference type="Gene3D" id="3.40.50.1390">
    <property type="entry name" value="Resolvase, N-terminal catalytic domain"/>
    <property type="match status" value="1"/>
</dbReference>
<evidence type="ECO:0000256" key="1">
    <source>
        <dbReference type="SAM" id="MobiDB-lite"/>
    </source>
</evidence>
<dbReference type="GO" id="GO:0000150">
    <property type="term" value="F:DNA strand exchange activity"/>
    <property type="evidence" value="ECO:0007669"/>
    <property type="project" value="InterPro"/>
</dbReference>
<feature type="domain" description="Resolvase/invertase-type recombinase catalytic" evidence="2">
    <location>
        <begin position="6"/>
        <end position="51"/>
    </location>
</feature>
<dbReference type="RefSeq" id="WP_129885805.1">
    <property type="nucleotide sequence ID" value="NZ_CP035758.1"/>
</dbReference>
<organism evidence="3 4">
    <name type="scientific">Ktedonosporobacter rubrisoli</name>
    <dbReference type="NCBI Taxonomy" id="2509675"/>
    <lineage>
        <taxon>Bacteria</taxon>
        <taxon>Bacillati</taxon>
        <taxon>Chloroflexota</taxon>
        <taxon>Ktedonobacteria</taxon>
        <taxon>Ktedonobacterales</taxon>
        <taxon>Ktedonosporobacteraceae</taxon>
        <taxon>Ktedonosporobacter</taxon>
    </lineage>
</organism>
<dbReference type="EMBL" id="CP035758">
    <property type="protein sequence ID" value="QBD75206.1"/>
    <property type="molecule type" value="Genomic_DNA"/>
</dbReference>
<accession>A0A4P6JKM5</accession>
<dbReference type="GO" id="GO:0003677">
    <property type="term" value="F:DNA binding"/>
    <property type="evidence" value="ECO:0007669"/>
    <property type="project" value="InterPro"/>
</dbReference>
<evidence type="ECO:0000259" key="2">
    <source>
        <dbReference type="Pfam" id="PF00239"/>
    </source>
</evidence>
<dbReference type="KEGG" id="kbs:EPA93_04030"/>
<dbReference type="Pfam" id="PF00239">
    <property type="entry name" value="Resolvase"/>
    <property type="match status" value="1"/>
</dbReference>
<name>A0A4P6JKM5_KTERU</name>
<sequence length="64" mass="7407">MLQEFMYRRASTESADRHTLEQQETACRNYCETNGLTLVDIFRETGKGTQQEPGTSPAEHREEK</sequence>
<reference evidence="3 4" key="1">
    <citation type="submission" date="2019-01" db="EMBL/GenBank/DDBJ databases">
        <title>Ktedonosporobacter rubrisoli SCAWS-G2.</title>
        <authorList>
            <person name="Huang Y."/>
            <person name="Yan B."/>
        </authorList>
    </citation>
    <scope>NUCLEOTIDE SEQUENCE [LARGE SCALE GENOMIC DNA]</scope>
    <source>
        <strain evidence="3 4">SCAWS-G2</strain>
    </source>
</reference>
<dbReference type="OrthoDB" id="9791494at2"/>
<keyword evidence="4" id="KW-1185">Reference proteome</keyword>
<dbReference type="Proteomes" id="UP000290365">
    <property type="component" value="Chromosome"/>
</dbReference>
<dbReference type="InterPro" id="IPR006119">
    <property type="entry name" value="Resolv_N"/>
</dbReference>
<dbReference type="AlphaFoldDB" id="A0A4P6JKM5"/>